<evidence type="ECO:0000259" key="1">
    <source>
        <dbReference type="Pfam" id="PF04991"/>
    </source>
</evidence>
<dbReference type="AlphaFoldDB" id="A0A1V9Y961"/>
<evidence type="ECO:0000313" key="2">
    <source>
        <dbReference type="EMBL" id="OQR82267.1"/>
    </source>
</evidence>
<sequence>MMTLGLMTLATLQRGIITWPQEKPKRTLAPGCIELPDHHLELEFVKDDVCWTRPQVQAMLRNLTRTFIEILETHDIEYWLDSGTLLGAVRNQGVIPHDYDADFALTKASMDKLRTTAIKLPEHYVLWLLHSPIHPWSYRDEALPGRWIDTRSGLYIDLFEFFPHANVSRTYTEKLPLADLKDASLKKGIVTHVAPNITEDSTDVIVSVTYTRVQDMMAPLKSVCWVFCVECHEHAYFQIPTAWIYPLQKCKFEGIMANCPANLHMYLRTLYGPNYMVPDV</sequence>
<comment type="caution">
    <text evidence="2">The sequence shown here is derived from an EMBL/GenBank/DDBJ whole genome shotgun (WGS) entry which is preliminary data.</text>
</comment>
<protein>
    <recommendedName>
        <fullName evidence="1">LicD/FKTN/FKRP nucleotidyltransferase domain-containing protein</fullName>
    </recommendedName>
</protein>
<accession>A0A1V9Y961</accession>
<dbReference type="Proteomes" id="UP000243579">
    <property type="component" value="Unassembled WGS sequence"/>
</dbReference>
<feature type="domain" description="LicD/FKTN/FKRP nucleotidyltransferase" evidence="1">
    <location>
        <begin position="73"/>
        <end position="272"/>
    </location>
</feature>
<reference evidence="2 3" key="1">
    <citation type="journal article" date="2014" name="Genome Biol. Evol.">
        <title>The secreted proteins of Achlya hypogyna and Thraustotheca clavata identify the ancestral oomycete secretome and reveal gene acquisitions by horizontal gene transfer.</title>
        <authorList>
            <person name="Misner I."/>
            <person name="Blouin N."/>
            <person name="Leonard G."/>
            <person name="Richards T.A."/>
            <person name="Lane C.E."/>
        </authorList>
    </citation>
    <scope>NUCLEOTIDE SEQUENCE [LARGE SCALE GENOMIC DNA]</scope>
    <source>
        <strain evidence="2 3">ATCC 48635</strain>
    </source>
</reference>
<dbReference type="InterPro" id="IPR052613">
    <property type="entry name" value="LicD_transferase"/>
</dbReference>
<dbReference type="PANTHER" id="PTHR13627">
    <property type="entry name" value="FUKUTIN RELATED PROTEIN"/>
    <property type="match status" value="1"/>
</dbReference>
<dbReference type="STRING" id="1202772.A0A1V9Y961"/>
<keyword evidence="3" id="KW-1185">Reference proteome</keyword>
<evidence type="ECO:0000313" key="3">
    <source>
        <dbReference type="Proteomes" id="UP000243579"/>
    </source>
</evidence>
<gene>
    <name evidence="2" type="ORF">ACHHYP_16303</name>
</gene>
<dbReference type="PANTHER" id="PTHR13627:SF31">
    <property type="entry name" value="RIBITOL 5-PHOSPHATE TRANSFERASE FKRP"/>
    <property type="match status" value="1"/>
</dbReference>
<organism evidence="2 3">
    <name type="scientific">Achlya hypogyna</name>
    <name type="common">Oomycete</name>
    <name type="synonym">Protoachlya hypogyna</name>
    <dbReference type="NCBI Taxonomy" id="1202772"/>
    <lineage>
        <taxon>Eukaryota</taxon>
        <taxon>Sar</taxon>
        <taxon>Stramenopiles</taxon>
        <taxon>Oomycota</taxon>
        <taxon>Saprolegniomycetes</taxon>
        <taxon>Saprolegniales</taxon>
        <taxon>Achlyaceae</taxon>
        <taxon>Achlya</taxon>
    </lineage>
</organism>
<dbReference type="Pfam" id="PF04991">
    <property type="entry name" value="LicD"/>
    <property type="match status" value="1"/>
</dbReference>
<dbReference type="InterPro" id="IPR007074">
    <property type="entry name" value="LicD/FKTN/FKRP_NTP_transf"/>
</dbReference>
<dbReference type="OrthoDB" id="444255at2759"/>
<proteinExistence type="predicted"/>
<dbReference type="EMBL" id="JNBR01002522">
    <property type="protein sequence ID" value="OQR82267.1"/>
    <property type="molecule type" value="Genomic_DNA"/>
</dbReference>
<name>A0A1V9Y961_ACHHY</name>
<dbReference type="GO" id="GO:0009100">
    <property type="term" value="P:glycoprotein metabolic process"/>
    <property type="evidence" value="ECO:0007669"/>
    <property type="project" value="UniProtKB-ARBA"/>
</dbReference>